<protein>
    <submittedName>
        <fullName evidence="2">Tf2-9</fullName>
    </submittedName>
</protein>
<proteinExistence type="predicted"/>
<dbReference type="STRING" id="157652.A0A371H8W4"/>
<reference evidence="2" key="1">
    <citation type="submission" date="2018-05" db="EMBL/GenBank/DDBJ databases">
        <title>Draft genome of Mucuna pruriens seed.</title>
        <authorList>
            <person name="Nnadi N.E."/>
            <person name="Vos R."/>
            <person name="Hasami M.H."/>
            <person name="Devisetty U.K."/>
            <person name="Aguiy J.C."/>
        </authorList>
    </citation>
    <scope>NUCLEOTIDE SEQUENCE [LARGE SCALE GENOMIC DNA]</scope>
    <source>
        <strain evidence="2">JCA_2017</strain>
    </source>
</reference>
<comment type="caution">
    <text evidence="2">The sequence shown here is derived from an EMBL/GenBank/DDBJ whole genome shotgun (WGS) entry which is preliminary data.</text>
</comment>
<dbReference type="PROSITE" id="PS50994">
    <property type="entry name" value="INTEGRASE"/>
    <property type="match status" value="1"/>
</dbReference>
<dbReference type="GO" id="GO:0015074">
    <property type="term" value="P:DNA integration"/>
    <property type="evidence" value="ECO:0007669"/>
    <property type="project" value="InterPro"/>
</dbReference>
<feature type="non-terminal residue" evidence="2">
    <location>
        <position position="1"/>
    </location>
</feature>
<dbReference type="Proteomes" id="UP000257109">
    <property type="component" value="Unassembled WGS sequence"/>
</dbReference>
<dbReference type="GO" id="GO:0003676">
    <property type="term" value="F:nucleic acid binding"/>
    <property type="evidence" value="ECO:0007669"/>
    <property type="project" value="InterPro"/>
</dbReference>
<dbReference type="EMBL" id="QJKJ01003275">
    <property type="protein sequence ID" value="RDX99242.1"/>
    <property type="molecule type" value="Genomic_DNA"/>
</dbReference>
<dbReference type="SUPFAM" id="SSF53098">
    <property type="entry name" value="Ribonuclease H-like"/>
    <property type="match status" value="1"/>
</dbReference>
<dbReference type="InterPro" id="IPR001584">
    <property type="entry name" value="Integrase_cat-core"/>
</dbReference>
<feature type="domain" description="Integrase catalytic" evidence="1">
    <location>
        <begin position="87"/>
        <end position="199"/>
    </location>
</feature>
<dbReference type="InterPro" id="IPR012337">
    <property type="entry name" value="RNaseH-like_sf"/>
</dbReference>
<accession>A0A371H8W4</accession>
<dbReference type="InterPro" id="IPR036397">
    <property type="entry name" value="RNaseH_sf"/>
</dbReference>
<evidence type="ECO:0000313" key="2">
    <source>
        <dbReference type="EMBL" id="RDX99242.1"/>
    </source>
</evidence>
<sequence length="212" mass="24186">MGHMGDSQTKIFGHGMKKDVIEFVNSYLTCQQVKTSNHPPYSLLHPIPFPTGIWEDIAMDFYCWVPSFQGNTIILVGQFSMLLTFYTSARVASQFAKVVCKLHGMPKSIIFDHDPIFMSHFLQALFKLSGTQLRMSIAYHPQSDGQPEVVNKVFQQYLRAFVHDNHTNGGSTYTRRMNYNIVVHTSIGFSPFEISSPLLCFHNMPWAIASWK</sequence>
<keyword evidence="3" id="KW-1185">Reference proteome</keyword>
<dbReference type="PANTHER" id="PTHR37984:SF5">
    <property type="entry name" value="PROTEIN NYNRIN-LIKE"/>
    <property type="match status" value="1"/>
</dbReference>
<evidence type="ECO:0000259" key="1">
    <source>
        <dbReference type="PROSITE" id="PS50994"/>
    </source>
</evidence>
<evidence type="ECO:0000313" key="3">
    <source>
        <dbReference type="Proteomes" id="UP000257109"/>
    </source>
</evidence>
<dbReference type="PANTHER" id="PTHR37984">
    <property type="entry name" value="PROTEIN CBG26694"/>
    <property type="match status" value="1"/>
</dbReference>
<organism evidence="2 3">
    <name type="scientific">Mucuna pruriens</name>
    <name type="common">Velvet bean</name>
    <name type="synonym">Dolichos pruriens</name>
    <dbReference type="NCBI Taxonomy" id="157652"/>
    <lineage>
        <taxon>Eukaryota</taxon>
        <taxon>Viridiplantae</taxon>
        <taxon>Streptophyta</taxon>
        <taxon>Embryophyta</taxon>
        <taxon>Tracheophyta</taxon>
        <taxon>Spermatophyta</taxon>
        <taxon>Magnoliopsida</taxon>
        <taxon>eudicotyledons</taxon>
        <taxon>Gunneridae</taxon>
        <taxon>Pentapetalae</taxon>
        <taxon>rosids</taxon>
        <taxon>fabids</taxon>
        <taxon>Fabales</taxon>
        <taxon>Fabaceae</taxon>
        <taxon>Papilionoideae</taxon>
        <taxon>50 kb inversion clade</taxon>
        <taxon>NPAAA clade</taxon>
        <taxon>indigoferoid/millettioid clade</taxon>
        <taxon>Phaseoleae</taxon>
        <taxon>Mucuna</taxon>
    </lineage>
</organism>
<name>A0A371H8W4_MUCPR</name>
<dbReference type="Gene3D" id="3.30.420.10">
    <property type="entry name" value="Ribonuclease H-like superfamily/Ribonuclease H"/>
    <property type="match status" value="1"/>
</dbReference>
<dbReference type="OrthoDB" id="1938712at2759"/>
<dbReference type="AlphaFoldDB" id="A0A371H8W4"/>
<dbReference type="InterPro" id="IPR050951">
    <property type="entry name" value="Retrovirus_Pol_polyprotein"/>
</dbReference>
<gene>
    <name evidence="2" type="primary">Tf2-9</name>
    <name evidence="2" type="ORF">CR513_17733</name>
</gene>